<organism evidence="4 5">
    <name type="scientific">Cicer arietinum</name>
    <name type="common">Chickpea</name>
    <name type="synonym">Garbanzo</name>
    <dbReference type="NCBI Taxonomy" id="3827"/>
    <lineage>
        <taxon>Eukaryota</taxon>
        <taxon>Viridiplantae</taxon>
        <taxon>Streptophyta</taxon>
        <taxon>Embryophyta</taxon>
        <taxon>Tracheophyta</taxon>
        <taxon>Spermatophyta</taxon>
        <taxon>Magnoliopsida</taxon>
        <taxon>eudicotyledons</taxon>
        <taxon>Gunneridae</taxon>
        <taxon>Pentapetalae</taxon>
        <taxon>rosids</taxon>
        <taxon>fabids</taxon>
        <taxon>Fabales</taxon>
        <taxon>Fabaceae</taxon>
        <taxon>Papilionoideae</taxon>
        <taxon>50 kb inversion clade</taxon>
        <taxon>NPAAA clade</taxon>
        <taxon>Hologalegina</taxon>
        <taxon>IRL clade</taxon>
        <taxon>Cicereae</taxon>
        <taxon>Cicer</taxon>
    </lineage>
</organism>
<dbReference type="Pfam" id="PF00179">
    <property type="entry name" value="UQ_con"/>
    <property type="match status" value="1"/>
</dbReference>
<dbReference type="InterPro" id="IPR050113">
    <property type="entry name" value="Ub_conjugating_enzyme"/>
</dbReference>
<evidence type="ECO:0000256" key="1">
    <source>
        <dbReference type="SAM" id="MobiDB-lite"/>
    </source>
</evidence>
<feature type="region of interest" description="Disordered" evidence="1">
    <location>
        <begin position="237"/>
        <end position="269"/>
    </location>
</feature>
<keyword evidence="2" id="KW-0812">Transmembrane</keyword>
<dbReference type="SMART" id="SM00212">
    <property type="entry name" value="UBCc"/>
    <property type="match status" value="1"/>
</dbReference>
<proteinExistence type="predicted"/>
<protein>
    <submittedName>
        <fullName evidence="5">Ubiquitin-conjugating enzyme E2 32</fullName>
    </submittedName>
</protein>
<feature type="transmembrane region" description="Helical" evidence="2">
    <location>
        <begin position="287"/>
        <end position="304"/>
    </location>
</feature>
<reference evidence="5" key="1">
    <citation type="journal article" date="2009" name="BMC Genomics">
        <title>A comprehensive resource of drought- and salinity- responsive ESTs for gene discovery and marker development in chickpea (Cicer arietinum L.).</title>
        <authorList>
            <person name="Varshney R.K."/>
            <person name="Hiremath P.J."/>
            <person name="Lekha P."/>
            <person name="Kashiwagi J."/>
            <person name="Balaji J."/>
            <person name="Deokar A.A."/>
            <person name="Vadez V."/>
            <person name="Xiao Y."/>
            <person name="Srinivasan R."/>
            <person name="Gaur P.M."/>
            <person name="Siddique K.H."/>
            <person name="Town C.D."/>
            <person name="Hoisington D.A."/>
        </authorList>
    </citation>
    <scope>NUCLEOTIDE SEQUENCE</scope>
</reference>
<dbReference type="SUPFAM" id="SSF54495">
    <property type="entry name" value="UBC-like"/>
    <property type="match status" value="1"/>
</dbReference>
<dbReference type="PROSITE" id="PS50127">
    <property type="entry name" value="UBC_2"/>
    <property type="match status" value="1"/>
</dbReference>
<reference evidence="5" key="3">
    <citation type="submission" date="2025-08" db="UniProtKB">
        <authorList>
            <consortium name="RefSeq"/>
        </authorList>
    </citation>
    <scope>IDENTIFICATION</scope>
</reference>
<dbReference type="InterPro" id="IPR016135">
    <property type="entry name" value="UBQ-conjugating_enzyme/RWD"/>
</dbReference>
<keyword evidence="4" id="KW-1185">Reference proteome</keyword>
<evidence type="ECO:0000259" key="3">
    <source>
        <dbReference type="PROSITE" id="PS50127"/>
    </source>
</evidence>
<feature type="compositionally biased region" description="Polar residues" evidence="1">
    <location>
        <begin position="253"/>
        <end position="264"/>
    </location>
</feature>
<keyword evidence="2" id="KW-1133">Transmembrane helix</keyword>
<evidence type="ECO:0000256" key="2">
    <source>
        <dbReference type="SAM" id="Phobius"/>
    </source>
</evidence>
<dbReference type="STRING" id="3827.A0A3Q7K7G8"/>
<gene>
    <name evidence="5" type="primary">LOC101504636</name>
</gene>
<evidence type="ECO:0000313" key="5">
    <source>
        <dbReference type="RefSeq" id="NP_001351891.1"/>
    </source>
</evidence>
<dbReference type="Gene3D" id="3.10.110.10">
    <property type="entry name" value="Ubiquitin Conjugating Enzyme"/>
    <property type="match status" value="1"/>
</dbReference>
<dbReference type="FunFam" id="3.10.110.10:FF:000056">
    <property type="entry name" value="ubiquitin-conjugating enzyme E2 32"/>
    <property type="match status" value="1"/>
</dbReference>
<dbReference type="InterPro" id="IPR000608">
    <property type="entry name" value="UBC"/>
</dbReference>
<dbReference type="OrthoDB" id="1158011at2759"/>
<feature type="region of interest" description="Disordered" evidence="1">
    <location>
        <begin position="173"/>
        <end position="201"/>
    </location>
</feature>
<feature type="domain" description="UBC core" evidence="3">
    <location>
        <begin position="10"/>
        <end position="165"/>
    </location>
</feature>
<dbReference type="PANTHER" id="PTHR24067">
    <property type="entry name" value="UBIQUITIN-CONJUGATING ENZYME E2"/>
    <property type="match status" value="1"/>
</dbReference>
<keyword evidence="2" id="KW-0472">Membrane</keyword>
<evidence type="ECO:0000313" key="4">
    <source>
        <dbReference type="Proteomes" id="UP000087171"/>
    </source>
</evidence>
<dbReference type="KEGG" id="cam:101504636"/>
<dbReference type="PaxDb" id="3827-XP_004508153.1"/>
<reference evidence="4" key="2">
    <citation type="journal article" date="2013" name="Nat. Biotechnol.">
        <title>Draft genome sequence of chickpea (Cicer arietinum) provides a resource for trait improvement.</title>
        <authorList>
            <person name="Varshney R.K."/>
            <person name="Song C."/>
            <person name="Saxena R.K."/>
            <person name="Azam S."/>
            <person name="Yu S."/>
            <person name="Sharpe A.G."/>
            <person name="Cannon S."/>
            <person name="Baek J."/>
            <person name="Rosen B.D."/>
            <person name="Tar'an B."/>
            <person name="Millan T."/>
            <person name="Zhang X."/>
            <person name="Ramsay L.D."/>
            <person name="Iwata A."/>
            <person name="Wang Y."/>
            <person name="Nelson W."/>
            <person name="Farmer A.D."/>
            <person name="Gaur P.M."/>
            <person name="Soderlund C."/>
            <person name="Penmetsa R.V."/>
            <person name="Xu C."/>
            <person name="Bharti A.K."/>
            <person name="He W."/>
            <person name="Winter P."/>
            <person name="Zhao S."/>
            <person name="Hane J.K."/>
            <person name="Carrasquilla-Garcia N."/>
            <person name="Condie J.A."/>
            <person name="Upadhyaya H.D."/>
            <person name="Luo M.C."/>
            <person name="Thudi M."/>
            <person name="Gowda C.L."/>
            <person name="Singh N.P."/>
            <person name="Lichtenzveig J."/>
            <person name="Gali K.K."/>
            <person name="Rubio J."/>
            <person name="Nadarajan N."/>
            <person name="Dolezel J."/>
            <person name="Bansal K.C."/>
            <person name="Xu X."/>
            <person name="Edwards D."/>
            <person name="Zhang G."/>
            <person name="Kahl G."/>
            <person name="Gil J."/>
            <person name="Singh K.B."/>
            <person name="Datta S.K."/>
            <person name="Jackson S.A."/>
            <person name="Wang J."/>
            <person name="Cook D.R."/>
        </authorList>
    </citation>
    <scope>NUCLEOTIDE SEQUENCE [LARGE SCALE GENOMIC DNA]</scope>
    <source>
        <strain evidence="4">cv. CDC Frontier</strain>
    </source>
</reference>
<dbReference type="GeneID" id="101504636"/>
<dbReference type="AlphaFoldDB" id="A0A3Q7K7G8"/>
<dbReference type="RefSeq" id="NP_001351891.1">
    <property type="nucleotide sequence ID" value="NM_001364962.1"/>
</dbReference>
<sequence>MADKYNMKNPAVKRILQEVKEMQSNPSDDFMSLPLEENIFEWQFAIRGPGETEFEGGIYHGRIQLPAEYPFKPPSFMLLTPNGRFETQTKICLSISNHHPEHWQPSWGVRTALVALIAFMPTNPNGALGSLDYKKEDRRALAIKSREASPKFGSPERQKLIDEIHEYMLSKAVPIPQPSPSPASEEPKNEEAETQVTLPNPEAETQITLQNPEALPAEEGILDQAGDRIVEEQQEVPVNVNPNPAGVEASKDIPSSSVSNNQLLQKPDGRVQNVKPETRVQKPDDRLFTLAAIGLAIAIMVLLLKKFIKSTEHGAVFMYGS</sequence>
<dbReference type="Proteomes" id="UP000087171">
    <property type="component" value="Chromosome Ca7"/>
</dbReference>
<accession>A0A3Q7K7G8</accession>
<name>A0A3Q7K7G8_CICAR</name>
<dbReference type="CDD" id="cd23799">
    <property type="entry name" value="UBCc_UBE2J"/>
    <property type="match status" value="1"/>
</dbReference>